<dbReference type="GO" id="GO:0006950">
    <property type="term" value="P:response to stress"/>
    <property type="evidence" value="ECO:0007669"/>
    <property type="project" value="TreeGrafter"/>
</dbReference>
<name>A0A927IEM4_9BACT</name>
<dbReference type="GO" id="GO:0003700">
    <property type="term" value="F:DNA-binding transcription factor activity"/>
    <property type="evidence" value="ECO:0007669"/>
    <property type="project" value="InterPro"/>
</dbReference>
<protein>
    <submittedName>
        <fullName evidence="2">MarR family transcriptional regulator</fullName>
    </submittedName>
</protein>
<feature type="domain" description="HTH marR-type" evidence="1">
    <location>
        <begin position="14"/>
        <end position="146"/>
    </location>
</feature>
<dbReference type="PANTHER" id="PTHR33164">
    <property type="entry name" value="TRANSCRIPTIONAL REGULATOR, MARR FAMILY"/>
    <property type="match status" value="1"/>
</dbReference>
<gene>
    <name evidence="2" type="ORF">IEN85_06825</name>
</gene>
<dbReference type="AlphaFoldDB" id="A0A927IEM4"/>
<sequence>MPKRKQAAQLIKEDYELLSEFRYRLRRFLGFSENAAIEHGVTPQQYQSMLSIHGFPGRDWVTVGELAERMQIEHHSAGGLVRRMQSVGLVKKEVSPDDRRVMQIRLTESGLNVLNKLIRVHQDELGLVGPKLIGLIKEATLQSNKQ</sequence>
<dbReference type="EMBL" id="JACYFG010000007">
    <property type="protein sequence ID" value="MBD5779202.1"/>
    <property type="molecule type" value="Genomic_DNA"/>
</dbReference>
<dbReference type="RefSeq" id="WP_191616337.1">
    <property type="nucleotide sequence ID" value="NZ_JACYFG010000007.1"/>
</dbReference>
<dbReference type="PANTHER" id="PTHR33164:SF43">
    <property type="entry name" value="HTH-TYPE TRANSCRIPTIONAL REPRESSOR YETL"/>
    <property type="match status" value="1"/>
</dbReference>
<evidence type="ECO:0000313" key="3">
    <source>
        <dbReference type="Proteomes" id="UP000622317"/>
    </source>
</evidence>
<dbReference type="Pfam" id="PF12802">
    <property type="entry name" value="MarR_2"/>
    <property type="match status" value="1"/>
</dbReference>
<evidence type="ECO:0000313" key="2">
    <source>
        <dbReference type="EMBL" id="MBD5779202.1"/>
    </source>
</evidence>
<dbReference type="PRINTS" id="PR00598">
    <property type="entry name" value="HTHMARR"/>
</dbReference>
<keyword evidence="3" id="KW-1185">Reference proteome</keyword>
<dbReference type="SUPFAM" id="SSF46785">
    <property type="entry name" value="Winged helix' DNA-binding domain"/>
    <property type="match status" value="1"/>
</dbReference>
<dbReference type="Gene3D" id="1.10.10.10">
    <property type="entry name" value="Winged helix-like DNA-binding domain superfamily/Winged helix DNA-binding domain"/>
    <property type="match status" value="1"/>
</dbReference>
<comment type="caution">
    <text evidence="2">The sequence shown here is derived from an EMBL/GenBank/DDBJ whole genome shotgun (WGS) entry which is preliminary data.</text>
</comment>
<organism evidence="2 3">
    <name type="scientific">Pelagicoccus enzymogenes</name>
    <dbReference type="NCBI Taxonomy" id="2773457"/>
    <lineage>
        <taxon>Bacteria</taxon>
        <taxon>Pseudomonadati</taxon>
        <taxon>Verrucomicrobiota</taxon>
        <taxon>Opitutia</taxon>
        <taxon>Puniceicoccales</taxon>
        <taxon>Pelagicoccaceae</taxon>
        <taxon>Pelagicoccus</taxon>
    </lineage>
</organism>
<dbReference type="InterPro" id="IPR036390">
    <property type="entry name" value="WH_DNA-bd_sf"/>
</dbReference>
<evidence type="ECO:0000259" key="1">
    <source>
        <dbReference type="PROSITE" id="PS50995"/>
    </source>
</evidence>
<accession>A0A927IEM4</accession>
<reference evidence="2" key="1">
    <citation type="submission" date="2020-09" db="EMBL/GenBank/DDBJ databases">
        <title>Pelagicoccus enzymogenes sp. nov. with an EPS production, isolated from marine sediment.</title>
        <authorList>
            <person name="Feng X."/>
        </authorList>
    </citation>
    <scope>NUCLEOTIDE SEQUENCE</scope>
    <source>
        <strain evidence="2">NFK12</strain>
    </source>
</reference>
<dbReference type="InterPro" id="IPR000835">
    <property type="entry name" value="HTH_MarR-typ"/>
</dbReference>
<dbReference type="Proteomes" id="UP000622317">
    <property type="component" value="Unassembled WGS sequence"/>
</dbReference>
<dbReference type="PROSITE" id="PS50995">
    <property type="entry name" value="HTH_MARR_2"/>
    <property type="match status" value="1"/>
</dbReference>
<dbReference type="InterPro" id="IPR039422">
    <property type="entry name" value="MarR/SlyA-like"/>
</dbReference>
<dbReference type="SMART" id="SM00347">
    <property type="entry name" value="HTH_MARR"/>
    <property type="match status" value="1"/>
</dbReference>
<dbReference type="InterPro" id="IPR036388">
    <property type="entry name" value="WH-like_DNA-bd_sf"/>
</dbReference>
<proteinExistence type="predicted"/>